<gene>
    <name evidence="4" type="ORF">HK103_003643</name>
</gene>
<dbReference type="PANTHER" id="PTHR46771:SF5">
    <property type="entry name" value="DETERIN"/>
    <property type="match status" value="1"/>
</dbReference>
<dbReference type="Pfam" id="PF00653">
    <property type="entry name" value="BIR"/>
    <property type="match status" value="2"/>
</dbReference>
<dbReference type="EMBL" id="JADGKB010000028">
    <property type="protein sequence ID" value="KAJ3258355.1"/>
    <property type="molecule type" value="Genomic_DNA"/>
</dbReference>
<keyword evidence="1" id="KW-0479">Metal-binding</keyword>
<dbReference type="Gene3D" id="1.10.1170.10">
    <property type="entry name" value="Inhibitor Of Apoptosis Protein (2mihbC-IAP-1), Chain A"/>
    <property type="match status" value="2"/>
</dbReference>
<accession>A0AAD5Y3W0</accession>
<dbReference type="InterPro" id="IPR001370">
    <property type="entry name" value="BIR_rpt"/>
</dbReference>
<evidence type="ECO:0000256" key="2">
    <source>
        <dbReference type="ARBA" id="ARBA00022833"/>
    </source>
</evidence>
<keyword evidence="5" id="KW-1185">Reference proteome</keyword>
<name>A0AAD5Y3W0_9FUNG</name>
<dbReference type="AlphaFoldDB" id="A0AAD5Y3W0"/>
<feature type="compositionally biased region" description="Basic and acidic residues" evidence="3">
    <location>
        <begin position="495"/>
        <end position="513"/>
    </location>
</feature>
<dbReference type="GO" id="GO:0046872">
    <property type="term" value="F:metal ion binding"/>
    <property type="evidence" value="ECO:0007669"/>
    <property type="project" value="UniProtKB-KW"/>
</dbReference>
<evidence type="ECO:0000313" key="4">
    <source>
        <dbReference type="EMBL" id="KAJ3258355.1"/>
    </source>
</evidence>
<evidence type="ECO:0000256" key="3">
    <source>
        <dbReference type="SAM" id="MobiDB-lite"/>
    </source>
</evidence>
<feature type="compositionally biased region" description="Acidic residues" evidence="3">
    <location>
        <begin position="350"/>
        <end position="362"/>
    </location>
</feature>
<feature type="compositionally biased region" description="Basic residues" evidence="3">
    <location>
        <begin position="375"/>
        <end position="384"/>
    </location>
</feature>
<reference evidence="4" key="1">
    <citation type="submission" date="2020-05" db="EMBL/GenBank/DDBJ databases">
        <title>Phylogenomic resolution of chytrid fungi.</title>
        <authorList>
            <person name="Stajich J.E."/>
            <person name="Amses K."/>
            <person name="Simmons R."/>
            <person name="Seto K."/>
            <person name="Myers J."/>
            <person name="Bonds A."/>
            <person name="Quandt C.A."/>
            <person name="Barry K."/>
            <person name="Liu P."/>
            <person name="Grigoriev I."/>
            <person name="Longcore J.E."/>
            <person name="James T.Y."/>
        </authorList>
    </citation>
    <scope>NUCLEOTIDE SEQUENCE</scope>
    <source>
        <strain evidence="4">PLAUS21</strain>
    </source>
</reference>
<comment type="caution">
    <text evidence="4">The sequence shown here is derived from an EMBL/GenBank/DDBJ whole genome shotgun (WGS) entry which is preliminary data.</text>
</comment>
<protein>
    <submittedName>
        <fullName evidence="4">Uncharacterized protein</fullName>
    </submittedName>
</protein>
<feature type="region of interest" description="Disordered" evidence="3">
    <location>
        <begin position="433"/>
        <end position="534"/>
    </location>
</feature>
<evidence type="ECO:0000256" key="1">
    <source>
        <dbReference type="ARBA" id="ARBA00022723"/>
    </source>
</evidence>
<feature type="compositionally biased region" description="Low complexity" evidence="3">
    <location>
        <begin position="267"/>
        <end position="283"/>
    </location>
</feature>
<dbReference type="PROSITE" id="PS50143">
    <property type="entry name" value="BIR_REPEAT_2"/>
    <property type="match status" value="2"/>
</dbReference>
<dbReference type="InterPro" id="IPR051190">
    <property type="entry name" value="Baculoviral_IAP"/>
</dbReference>
<feature type="compositionally biased region" description="Polar residues" evidence="3">
    <location>
        <begin position="481"/>
        <end position="490"/>
    </location>
</feature>
<sequence>MQYEDQRLKSFNSSRKKKKFPSDIPGQSPEILSKLGFYHTPSKANNLLLTCFFCSKTIDCSDMHPLEKHLMDPCSYCLLYSSLPGDYDWNTGIQKRDFQVELLRDVFVGLEWPYPNDEQKTPTIDQMINGGFLFSPLGDSKDHCCCLYCDISLDGFEPDDDILMEHKKRSPDCIIVQLVEKLQPKKKTRSKKEEGKSMETVQPSTNQDKETATAKELENEREMETTQESTELEKPKRRGRPKKVVQNSEILETKENPKRGRKKKDAIQPVIEEPSVIEESIQETVVEEDPQETIQALQEMALKGKRGRKKKEITDSSEPKKRGRKKKEVVNETAVDESTISEESVIPMDEPSEMGNENDPDETNITFSSEVVKLSPKKRGRKKKEAPVEAPVEEKPKAKRGRKKKTSETSVVESSFVSNESLLVEDLADEKVPAMKAKRGRPKKNPAEPKKTTKRIVKVAKEESREESEMEEESVLHENAVASTSVTDSMDASEEPARKKMKADDSQTVKEVENSVVISKAEGPKPASKTEIKPPSKEQIALLTKRGLQAFQNITNITSVDLTFLTKLYQENQSLTVSDFHDLICDHVVKLFDEACQLELEKFK</sequence>
<feature type="compositionally biased region" description="Basic and acidic residues" evidence="3">
    <location>
        <begin position="207"/>
        <end position="224"/>
    </location>
</feature>
<organism evidence="4 5">
    <name type="scientific">Boothiomyces macroporosus</name>
    <dbReference type="NCBI Taxonomy" id="261099"/>
    <lineage>
        <taxon>Eukaryota</taxon>
        <taxon>Fungi</taxon>
        <taxon>Fungi incertae sedis</taxon>
        <taxon>Chytridiomycota</taxon>
        <taxon>Chytridiomycota incertae sedis</taxon>
        <taxon>Chytridiomycetes</taxon>
        <taxon>Rhizophydiales</taxon>
        <taxon>Terramycetaceae</taxon>
        <taxon>Boothiomyces</taxon>
    </lineage>
</organism>
<feature type="region of interest" description="Disordered" evidence="3">
    <location>
        <begin position="1"/>
        <end position="25"/>
    </location>
</feature>
<feature type="region of interest" description="Disordered" evidence="3">
    <location>
        <begin position="185"/>
        <end position="416"/>
    </location>
</feature>
<dbReference type="PANTHER" id="PTHR46771">
    <property type="entry name" value="DETERIN"/>
    <property type="match status" value="1"/>
</dbReference>
<proteinExistence type="predicted"/>
<keyword evidence="2" id="KW-0862">Zinc</keyword>
<dbReference type="SUPFAM" id="SSF57924">
    <property type="entry name" value="Inhibitor of apoptosis (IAP) repeat"/>
    <property type="match status" value="2"/>
</dbReference>
<dbReference type="SMART" id="SM00238">
    <property type="entry name" value="BIR"/>
    <property type="match status" value="2"/>
</dbReference>
<evidence type="ECO:0000313" key="5">
    <source>
        <dbReference type="Proteomes" id="UP001210925"/>
    </source>
</evidence>
<dbReference type="Proteomes" id="UP001210925">
    <property type="component" value="Unassembled WGS sequence"/>
</dbReference>